<dbReference type="EMBL" id="LBWG01000011">
    <property type="protein sequence ID" value="KKR04179.1"/>
    <property type="molecule type" value="Genomic_DNA"/>
</dbReference>
<dbReference type="Proteomes" id="UP000033935">
    <property type="component" value="Unassembled WGS sequence"/>
</dbReference>
<proteinExistence type="predicted"/>
<dbReference type="Gene3D" id="3.30.1490.20">
    <property type="entry name" value="ATP-grasp fold, A domain"/>
    <property type="match status" value="1"/>
</dbReference>
<dbReference type="AlphaFoldDB" id="A0A0G0MJI8"/>
<evidence type="ECO:0000313" key="2">
    <source>
        <dbReference type="Proteomes" id="UP000033935"/>
    </source>
</evidence>
<name>A0A0G0MJI8_9BACT</name>
<accession>A0A0G0MJI8</accession>
<dbReference type="GO" id="GO:0005524">
    <property type="term" value="F:ATP binding"/>
    <property type="evidence" value="ECO:0007669"/>
    <property type="project" value="InterPro"/>
</dbReference>
<dbReference type="InterPro" id="IPR013815">
    <property type="entry name" value="ATP_grasp_subdomain_1"/>
</dbReference>
<sequence>MKQGSFEVFGDGSLGLKAQDLNQYAPLLADVGLSVPEGFVIATGIFDRLVQEENFEATIGKSQTVPCPNFLLAINTIILESMETGRYYAIRSSALSEHGGTGIYKSTFFLRTGKMDEDLNALWQCQRQVYASEFSQNAKAWREKVQGSVGMAILIQPVAGFSFEESFLPALSGVAYTSYKGLPTVRVVIGMCTKAVKGDGLIYHKPKNVHQDPLDNMLVFQRDLWDQDKADVLTYNGINQIDTQYPEIHGEIARGFKSFNGLFDQLTKLRAHGEFYLEWTIVGNQVYVVQCSSHDDRLPDDLPEVDDGHFLLLEGTDVLHFGRAHCRGIIYVHEWTVQTAHALEHLNKQIKGYLLIVPQEALSGLAVFQKDPNPFEFRHFSNALVVVERQQTYTPKQVENMKMLRMLVADHSNGYGASHFSGLCENADILFIGGTFDLSTLHSLPGRVTFPRNIGLSIWDVESEVIVDVRKGKENGRVYVSKKVHVYPFSPYQIERWAHTLRKVAITLDNSHKDELTKHFYAVVYAMPLVDHPINFDSFKLDESKLNDHGGVPGMIQSLDAVIENGGNLIEINIWNAGLEEYLKLLRSSLG</sequence>
<evidence type="ECO:0000313" key="1">
    <source>
        <dbReference type="EMBL" id="KKR04179.1"/>
    </source>
</evidence>
<reference evidence="1 2" key="1">
    <citation type="journal article" date="2015" name="Nature">
        <title>rRNA introns, odd ribosomes, and small enigmatic genomes across a large radiation of phyla.</title>
        <authorList>
            <person name="Brown C.T."/>
            <person name="Hug L.A."/>
            <person name="Thomas B.C."/>
            <person name="Sharon I."/>
            <person name="Castelle C.J."/>
            <person name="Singh A."/>
            <person name="Wilkins M.J."/>
            <person name="Williams K.H."/>
            <person name="Banfield J.F."/>
        </authorList>
    </citation>
    <scope>NUCLEOTIDE SEQUENCE [LARGE SCALE GENOMIC DNA]</scope>
</reference>
<dbReference type="SUPFAM" id="SSF56059">
    <property type="entry name" value="Glutathione synthetase ATP-binding domain-like"/>
    <property type="match status" value="1"/>
</dbReference>
<organism evidence="1 2">
    <name type="scientific">Candidatus Uhrbacteria bacterium GW2011_GWF2_39_13</name>
    <dbReference type="NCBI Taxonomy" id="1618995"/>
    <lineage>
        <taxon>Bacteria</taxon>
        <taxon>Candidatus Uhriibacteriota</taxon>
    </lineage>
</organism>
<comment type="caution">
    <text evidence="1">The sequence shown here is derived from an EMBL/GenBank/DDBJ whole genome shotgun (WGS) entry which is preliminary data.</text>
</comment>
<gene>
    <name evidence="1" type="ORF">UT30_C0011G0025</name>
</gene>
<protein>
    <submittedName>
        <fullName evidence="1">Uncharacterized protein</fullName>
    </submittedName>
</protein>